<dbReference type="RefSeq" id="WP_093946520.1">
    <property type="nucleotide sequence ID" value="NZ_NMUL01000006.1"/>
</dbReference>
<reference evidence="3" key="1">
    <citation type="submission" date="2017-07" db="EMBL/GenBank/DDBJ databases">
        <title>Comparative genome mining reveals phylogenetic distribution patterns of secondary metabolites in Amycolatopsis.</title>
        <authorList>
            <person name="Adamek M."/>
            <person name="Alanjary M."/>
            <person name="Sales-Ortells H."/>
            <person name="Goodfellow M."/>
            <person name="Bull A.T."/>
            <person name="Kalinowski J."/>
            <person name="Ziemert N."/>
        </authorList>
    </citation>
    <scope>NUCLEOTIDE SEQUENCE [LARGE SCALE GENOMIC DNA]</scope>
    <source>
        <strain evidence="3">H5</strain>
    </source>
</reference>
<name>A0A229TFG9_9PSEU</name>
<dbReference type="EMBL" id="NMUL01000006">
    <property type="protein sequence ID" value="OXM69976.1"/>
    <property type="molecule type" value="Genomic_DNA"/>
</dbReference>
<evidence type="ECO:0000259" key="1">
    <source>
        <dbReference type="PROSITE" id="PS50801"/>
    </source>
</evidence>
<sequence length="128" mass="13448">MDDCFRTIDEPSGLTVTTIERSGGIQVLTLVGDIDAATVGTLDDALATGDRLVADLSRVAFLSCAGVRSLLRANARTELAVVPGGRAVTRSLEATGADLVLKIHPRVGAALAGLAPEPRREMEPRREI</sequence>
<dbReference type="SUPFAM" id="SSF52091">
    <property type="entry name" value="SpoIIaa-like"/>
    <property type="match status" value="1"/>
</dbReference>
<dbReference type="Proteomes" id="UP000215199">
    <property type="component" value="Unassembled WGS sequence"/>
</dbReference>
<evidence type="ECO:0000313" key="2">
    <source>
        <dbReference type="EMBL" id="OXM69976.1"/>
    </source>
</evidence>
<accession>A0A229TFG9</accession>
<dbReference type="PROSITE" id="PS50801">
    <property type="entry name" value="STAS"/>
    <property type="match status" value="1"/>
</dbReference>
<keyword evidence="3" id="KW-1185">Reference proteome</keyword>
<proteinExistence type="predicted"/>
<dbReference type="Gene3D" id="3.30.750.24">
    <property type="entry name" value="STAS domain"/>
    <property type="match status" value="1"/>
</dbReference>
<dbReference type="Pfam" id="PF01740">
    <property type="entry name" value="STAS"/>
    <property type="match status" value="1"/>
</dbReference>
<dbReference type="InterPro" id="IPR002645">
    <property type="entry name" value="STAS_dom"/>
</dbReference>
<gene>
    <name evidence="2" type="ORF">CF165_06605</name>
</gene>
<dbReference type="OrthoDB" id="4833278at2"/>
<protein>
    <submittedName>
        <fullName evidence="2">Anti-anti-sigma factor</fullName>
    </submittedName>
</protein>
<dbReference type="AlphaFoldDB" id="A0A229TFG9"/>
<evidence type="ECO:0000313" key="3">
    <source>
        <dbReference type="Proteomes" id="UP000215199"/>
    </source>
</evidence>
<dbReference type="InterPro" id="IPR036513">
    <property type="entry name" value="STAS_dom_sf"/>
</dbReference>
<feature type="domain" description="STAS" evidence="1">
    <location>
        <begin position="15"/>
        <end position="114"/>
    </location>
</feature>
<organism evidence="2 3">
    <name type="scientific">Amycolatopsis vastitatis</name>
    <dbReference type="NCBI Taxonomy" id="1905142"/>
    <lineage>
        <taxon>Bacteria</taxon>
        <taxon>Bacillati</taxon>
        <taxon>Actinomycetota</taxon>
        <taxon>Actinomycetes</taxon>
        <taxon>Pseudonocardiales</taxon>
        <taxon>Pseudonocardiaceae</taxon>
        <taxon>Amycolatopsis</taxon>
    </lineage>
</organism>
<comment type="caution">
    <text evidence="2">The sequence shown here is derived from an EMBL/GenBank/DDBJ whole genome shotgun (WGS) entry which is preliminary data.</text>
</comment>
<dbReference type="CDD" id="cd07043">
    <property type="entry name" value="STAS_anti-anti-sigma_factors"/>
    <property type="match status" value="1"/>
</dbReference>